<proteinExistence type="predicted"/>
<sequence length="85" mass="9947">MDRGLVKIFWGCGDDGIIEYALMRARLNRKEKEAVTYLLDECMSQEEAAEKMCVSTRRFQEYWYAASDKLLSLPWLAAYAEELKK</sequence>
<organism evidence="1">
    <name type="scientific">Myoviridae sp. cthAo37</name>
    <dbReference type="NCBI Taxonomy" id="2827701"/>
    <lineage>
        <taxon>Viruses</taxon>
        <taxon>Duplodnaviria</taxon>
        <taxon>Heunggongvirae</taxon>
        <taxon>Uroviricota</taxon>
        <taxon>Caudoviricetes</taxon>
    </lineage>
</organism>
<evidence type="ECO:0000313" key="1">
    <source>
        <dbReference type="EMBL" id="DAF46007.1"/>
    </source>
</evidence>
<accession>A0A8S5S5R4</accession>
<reference evidence="1" key="1">
    <citation type="journal article" date="2021" name="Proc. Natl. Acad. Sci. U.S.A.">
        <title>A Catalog of Tens of Thousands of Viruses from Human Metagenomes Reveals Hidden Associations with Chronic Diseases.</title>
        <authorList>
            <person name="Tisza M.J."/>
            <person name="Buck C.B."/>
        </authorList>
    </citation>
    <scope>NUCLEOTIDE SEQUENCE</scope>
    <source>
        <strain evidence="1">CthAo37</strain>
    </source>
</reference>
<name>A0A8S5S5R4_9CAUD</name>
<protein>
    <submittedName>
        <fullName evidence="1">ECF sigma factor</fullName>
    </submittedName>
</protein>
<dbReference type="EMBL" id="BK032529">
    <property type="protein sequence ID" value="DAF46007.1"/>
    <property type="molecule type" value="Genomic_DNA"/>
</dbReference>